<dbReference type="AlphaFoldDB" id="A0A537K9R7"/>
<evidence type="ECO:0000313" key="2">
    <source>
        <dbReference type="Proteomes" id="UP000318509"/>
    </source>
</evidence>
<dbReference type="InterPro" id="IPR008969">
    <property type="entry name" value="CarboxyPept-like_regulatory"/>
</dbReference>
<name>A0A537K9R7_9BACT</name>
<dbReference type="GO" id="GO:0004180">
    <property type="term" value="F:carboxypeptidase activity"/>
    <property type="evidence" value="ECO:0007669"/>
    <property type="project" value="UniProtKB-KW"/>
</dbReference>
<reference evidence="1 2" key="1">
    <citation type="journal article" date="2019" name="Nat. Microbiol.">
        <title>Mediterranean grassland soil C-N compound turnover is dependent on rainfall and depth, and is mediated by genomically divergent microorganisms.</title>
        <authorList>
            <person name="Diamond S."/>
            <person name="Andeer P.F."/>
            <person name="Li Z."/>
            <person name="Crits-Christoph A."/>
            <person name="Burstein D."/>
            <person name="Anantharaman K."/>
            <person name="Lane K.R."/>
            <person name="Thomas B.C."/>
            <person name="Pan C."/>
            <person name="Northen T.R."/>
            <person name="Banfield J.F."/>
        </authorList>
    </citation>
    <scope>NUCLEOTIDE SEQUENCE [LARGE SCALE GENOMIC DNA]</scope>
    <source>
        <strain evidence="1">NP_3</strain>
    </source>
</reference>
<dbReference type="Gene3D" id="2.60.40.1120">
    <property type="entry name" value="Carboxypeptidase-like, regulatory domain"/>
    <property type="match status" value="1"/>
</dbReference>
<dbReference type="PROSITE" id="PS51257">
    <property type="entry name" value="PROKAR_LIPOPROTEIN"/>
    <property type="match status" value="1"/>
</dbReference>
<dbReference type="SUPFAM" id="SSF49464">
    <property type="entry name" value="Carboxypeptidase regulatory domain-like"/>
    <property type="match status" value="1"/>
</dbReference>
<keyword evidence="1" id="KW-0645">Protease</keyword>
<protein>
    <submittedName>
        <fullName evidence="1">Carboxypeptidase regulatory-like domain-containing protein</fullName>
    </submittedName>
</protein>
<evidence type="ECO:0000313" key="1">
    <source>
        <dbReference type="EMBL" id="TMI92519.1"/>
    </source>
</evidence>
<keyword evidence="1" id="KW-0378">Hydrolase</keyword>
<keyword evidence="1" id="KW-0121">Carboxypeptidase</keyword>
<organism evidence="1 2">
    <name type="scientific">Candidatus Segetimicrobium genomatis</name>
    <dbReference type="NCBI Taxonomy" id="2569760"/>
    <lineage>
        <taxon>Bacteria</taxon>
        <taxon>Bacillati</taxon>
        <taxon>Candidatus Sysuimicrobiota</taxon>
        <taxon>Candidatus Sysuimicrobiia</taxon>
        <taxon>Candidatus Sysuimicrobiales</taxon>
        <taxon>Candidatus Segetimicrobiaceae</taxon>
        <taxon>Candidatus Segetimicrobium</taxon>
    </lineage>
</organism>
<proteinExistence type="predicted"/>
<gene>
    <name evidence="1" type="ORF">E6H00_02600</name>
</gene>
<dbReference type="Proteomes" id="UP000318509">
    <property type="component" value="Unassembled WGS sequence"/>
</dbReference>
<accession>A0A537K9R7</accession>
<sequence length="158" mass="17215">MARNPLVIDRREIMNARALFALTALLLVSGCAANIRGTVQLVDSRQQPIPNESPKGAVVNMINTKAAVEQASASASVDERGEFESPKDSIKPGVYKVEVSRIGYETQTETIEVGSFGKKVEFKLRKIDEAKRKSIKGATSDEDKIINPGEVNIQAPEM</sequence>
<comment type="caution">
    <text evidence="1">The sequence shown here is derived from an EMBL/GenBank/DDBJ whole genome shotgun (WGS) entry which is preliminary data.</text>
</comment>
<dbReference type="EMBL" id="VBAK01000057">
    <property type="protein sequence ID" value="TMI92519.1"/>
    <property type="molecule type" value="Genomic_DNA"/>
</dbReference>